<proteinExistence type="predicted"/>
<feature type="compositionally biased region" description="Basic and acidic residues" evidence="2">
    <location>
        <begin position="195"/>
        <end position="209"/>
    </location>
</feature>
<dbReference type="STRING" id="1077348.A0A2G8RLE4"/>
<feature type="coiled-coil region" evidence="1">
    <location>
        <begin position="62"/>
        <end position="107"/>
    </location>
</feature>
<feature type="region of interest" description="Disordered" evidence="2">
    <location>
        <begin position="293"/>
        <end position="378"/>
    </location>
</feature>
<feature type="compositionally biased region" description="Basic and acidic residues" evidence="2">
    <location>
        <begin position="221"/>
        <end position="234"/>
    </location>
</feature>
<feature type="compositionally biased region" description="Acidic residues" evidence="2">
    <location>
        <begin position="235"/>
        <end position="244"/>
    </location>
</feature>
<dbReference type="EMBL" id="AYKW01000069">
    <property type="protein sequence ID" value="PIL22341.1"/>
    <property type="molecule type" value="Genomic_DNA"/>
</dbReference>
<accession>A0A2G8RLE4</accession>
<keyword evidence="4" id="KW-1185">Reference proteome</keyword>
<sequence length="378" mass="41892">MEQNGDSEVHRVWSLLSEVSEQLSQNRSSAVNLHALADGAKTQVIHSQTGFVLRRFNLDKPKEAYDAELERMNAAMSAENQALLNDNRQLSALIREYEQTLENVMTTFRTRAHEVQQRELTLMRQYESVLVQRESEALDEALNVNNARSESLARVGRLLRAVLRRLGGEDIQVYEAHLTHLHATTGGQSAGNPREPSKLVSHPEHAAEREGDEGESGGEVGKAKGADGGAHESDEQSPDQDQEENLDVNRLLEEDEDPEKRLAAAEWALERECELARLERENEELRALVNGLLKPPAAPTATTSTAAPQRPPESTSTTAPIPIPEHPIGEDEEDRSSDEHSSFSTFPRPQQRLLGGPPGTVGPFGTYKKNTLIRVDSR</sequence>
<feature type="region of interest" description="Disordered" evidence="2">
    <location>
        <begin position="184"/>
        <end position="244"/>
    </location>
</feature>
<evidence type="ECO:0000256" key="1">
    <source>
        <dbReference type="SAM" id="Coils"/>
    </source>
</evidence>
<gene>
    <name evidence="3" type="ORF">GSI_15029</name>
</gene>
<keyword evidence="1" id="KW-0175">Coiled coil</keyword>
<evidence type="ECO:0000313" key="3">
    <source>
        <dbReference type="EMBL" id="PIL22341.1"/>
    </source>
</evidence>
<dbReference type="Proteomes" id="UP000230002">
    <property type="component" value="Unassembled WGS sequence"/>
</dbReference>
<comment type="caution">
    <text evidence="3">The sequence shown here is derived from an EMBL/GenBank/DDBJ whole genome shotgun (WGS) entry which is preliminary data.</text>
</comment>
<protein>
    <submittedName>
        <fullName evidence="3">Uncharacterized protein</fullName>
    </submittedName>
</protein>
<reference evidence="3 4" key="1">
    <citation type="journal article" date="2015" name="Sci. Rep.">
        <title>Chromosome-level genome map provides insights into diverse defense mechanisms in the medicinal fungus Ganoderma sinense.</title>
        <authorList>
            <person name="Zhu Y."/>
            <person name="Xu J."/>
            <person name="Sun C."/>
            <person name="Zhou S."/>
            <person name="Xu H."/>
            <person name="Nelson D.R."/>
            <person name="Qian J."/>
            <person name="Song J."/>
            <person name="Luo H."/>
            <person name="Xiang L."/>
            <person name="Li Y."/>
            <person name="Xu Z."/>
            <person name="Ji A."/>
            <person name="Wang L."/>
            <person name="Lu S."/>
            <person name="Hayward A."/>
            <person name="Sun W."/>
            <person name="Li X."/>
            <person name="Schwartz D.C."/>
            <person name="Wang Y."/>
            <person name="Chen S."/>
        </authorList>
    </citation>
    <scope>NUCLEOTIDE SEQUENCE [LARGE SCALE GENOMIC DNA]</scope>
    <source>
        <strain evidence="3 4">ZZ0214-1</strain>
    </source>
</reference>
<dbReference type="AlphaFoldDB" id="A0A2G8RLE4"/>
<feature type="compositionally biased region" description="Low complexity" evidence="2">
    <location>
        <begin position="299"/>
        <end position="308"/>
    </location>
</feature>
<name>A0A2G8RLE4_9APHY</name>
<organism evidence="3 4">
    <name type="scientific">Ganoderma sinense ZZ0214-1</name>
    <dbReference type="NCBI Taxonomy" id="1077348"/>
    <lineage>
        <taxon>Eukaryota</taxon>
        <taxon>Fungi</taxon>
        <taxon>Dikarya</taxon>
        <taxon>Basidiomycota</taxon>
        <taxon>Agaricomycotina</taxon>
        <taxon>Agaricomycetes</taxon>
        <taxon>Polyporales</taxon>
        <taxon>Polyporaceae</taxon>
        <taxon>Ganoderma</taxon>
    </lineage>
</organism>
<dbReference type="PANTHER" id="PTHR39472:SF1">
    <property type="entry name" value="EXPRESSED PROTEIN"/>
    <property type="match status" value="1"/>
</dbReference>
<dbReference type="OrthoDB" id="21214at2759"/>
<evidence type="ECO:0000256" key="2">
    <source>
        <dbReference type="SAM" id="MobiDB-lite"/>
    </source>
</evidence>
<dbReference type="PANTHER" id="PTHR39472">
    <property type="entry name" value="EXPRESSED PROTEIN"/>
    <property type="match status" value="1"/>
</dbReference>
<evidence type="ECO:0000313" key="4">
    <source>
        <dbReference type="Proteomes" id="UP000230002"/>
    </source>
</evidence>